<dbReference type="EMBL" id="MU404355">
    <property type="protein sequence ID" value="KAI1612133.1"/>
    <property type="molecule type" value="Genomic_DNA"/>
</dbReference>
<dbReference type="Proteomes" id="UP001203852">
    <property type="component" value="Unassembled WGS sequence"/>
</dbReference>
<gene>
    <name evidence="2" type="ORF">EDD36DRAFT_275637</name>
</gene>
<feature type="compositionally biased region" description="Basic and acidic residues" evidence="1">
    <location>
        <begin position="87"/>
        <end position="97"/>
    </location>
</feature>
<sequence length="203" mass="22961">MAVPLIAPCLFNMYQMPLTASNNEYSCSPLYQQSIERSQKERNLRSQRVGGAPVRKDQKTLSPAYSTSNNDSYTCPSTNGPPAYTDRSIRGTNEHAGRQPGDLLPTYDAAIGRQPEDPAKRDEATLLSVREEKSRLRRGEEQYRQLRDDKAMVQTLSRDDLEEPEVQGERSDKTDGRRKSTARKIGRWFADTASGFTAKQERE</sequence>
<feature type="compositionally biased region" description="Basic and acidic residues" evidence="1">
    <location>
        <begin position="114"/>
        <end position="151"/>
    </location>
</feature>
<feature type="region of interest" description="Disordered" evidence="1">
    <location>
        <begin position="36"/>
        <end position="203"/>
    </location>
</feature>
<organism evidence="2 3">
    <name type="scientific">Exophiala viscosa</name>
    <dbReference type="NCBI Taxonomy" id="2486360"/>
    <lineage>
        <taxon>Eukaryota</taxon>
        <taxon>Fungi</taxon>
        <taxon>Dikarya</taxon>
        <taxon>Ascomycota</taxon>
        <taxon>Pezizomycotina</taxon>
        <taxon>Eurotiomycetes</taxon>
        <taxon>Chaetothyriomycetidae</taxon>
        <taxon>Chaetothyriales</taxon>
        <taxon>Herpotrichiellaceae</taxon>
        <taxon>Exophiala</taxon>
    </lineage>
</organism>
<feature type="compositionally biased region" description="Basic and acidic residues" evidence="1">
    <location>
        <begin position="167"/>
        <end position="178"/>
    </location>
</feature>
<evidence type="ECO:0000313" key="3">
    <source>
        <dbReference type="Proteomes" id="UP001203852"/>
    </source>
</evidence>
<evidence type="ECO:0000256" key="1">
    <source>
        <dbReference type="SAM" id="MobiDB-lite"/>
    </source>
</evidence>
<proteinExistence type="predicted"/>
<reference evidence="2" key="1">
    <citation type="journal article" date="2022" name="bioRxiv">
        <title>Deciphering the potential niche of two novel black yeast fungi from a biological soil crust based on their genomes, phenotypes, and melanin regulation.</title>
        <authorList>
            <consortium name="DOE Joint Genome Institute"/>
            <person name="Carr E.C."/>
            <person name="Barton Q."/>
            <person name="Grambo S."/>
            <person name="Sullivan M."/>
            <person name="Renfro C.M."/>
            <person name="Kuo A."/>
            <person name="Pangilinan J."/>
            <person name="Lipzen A."/>
            <person name="Keymanesh K."/>
            <person name="Savage E."/>
            <person name="Barry K."/>
            <person name="Grigoriev I.V."/>
            <person name="Riekhof W.R."/>
            <person name="Harris S.S."/>
        </authorList>
    </citation>
    <scope>NUCLEOTIDE SEQUENCE</scope>
    <source>
        <strain evidence="2">JF 03-4F</strain>
    </source>
</reference>
<comment type="caution">
    <text evidence="2">The sequence shown here is derived from an EMBL/GenBank/DDBJ whole genome shotgun (WGS) entry which is preliminary data.</text>
</comment>
<evidence type="ECO:0000313" key="2">
    <source>
        <dbReference type="EMBL" id="KAI1612133.1"/>
    </source>
</evidence>
<name>A0AAN6DU20_9EURO</name>
<keyword evidence="3" id="KW-1185">Reference proteome</keyword>
<accession>A0AAN6DU20</accession>
<protein>
    <submittedName>
        <fullName evidence="2">Uncharacterized protein</fullName>
    </submittedName>
</protein>
<dbReference type="AlphaFoldDB" id="A0AAN6DU20"/>
<feature type="compositionally biased region" description="Polar residues" evidence="1">
    <location>
        <begin position="60"/>
        <end position="80"/>
    </location>
</feature>